<keyword evidence="1" id="KW-0808">Transferase</keyword>
<dbReference type="PANTHER" id="PTHR40036">
    <property type="entry name" value="MACROCIN O-METHYLTRANSFERASE"/>
    <property type="match status" value="1"/>
</dbReference>
<proteinExistence type="predicted"/>
<dbReference type="SUPFAM" id="SSF53335">
    <property type="entry name" value="S-adenosyl-L-methionine-dependent methyltransferases"/>
    <property type="match status" value="1"/>
</dbReference>
<sequence>MDNALIEEAPEGGAAPEPGARDLYLRLLKRTLANVIYEDAPNTRAPFMRGEEFDLERRTNGADWPRTAHTMIGLKRLDNLQYCVEEVLADGVPGDLIETGVWRGGACILMRGVLAAHGVTDRRVWVADSFEGMPDTEEAEHAVDRRMRLDRYNDVLAVPLDEVRANFARYGLLDDRVGFLRGWFRDTLPTAPVDRLAVLRLDGDLYDSTTDALRYLYPKLSAGGFVIVDDYRIPSCREAVHDYRQAHGIEDEIVRIDRDSVFWRRTG</sequence>
<dbReference type="Proteomes" id="UP001597063">
    <property type="component" value="Unassembled WGS sequence"/>
</dbReference>
<comment type="caution">
    <text evidence="1">The sequence shown here is derived from an EMBL/GenBank/DDBJ whole genome shotgun (WGS) entry which is preliminary data.</text>
</comment>
<keyword evidence="1" id="KW-0489">Methyltransferase</keyword>
<dbReference type="Gene3D" id="3.40.50.150">
    <property type="entry name" value="Vaccinia Virus protein VP39"/>
    <property type="match status" value="1"/>
</dbReference>
<evidence type="ECO:0000313" key="2">
    <source>
        <dbReference type="Proteomes" id="UP001597063"/>
    </source>
</evidence>
<evidence type="ECO:0000313" key="1">
    <source>
        <dbReference type="EMBL" id="MFD0689982.1"/>
    </source>
</evidence>
<dbReference type="PANTHER" id="PTHR40036:SF1">
    <property type="entry name" value="MACROCIN O-METHYLTRANSFERASE"/>
    <property type="match status" value="1"/>
</dbReference>
<dbReference type="RefSeq" id="WP_131759398.1">
    <property type="nucleotide sequence ID" value="NZ_JBHTGP010000018.1"/>
</dbReference>
<dbReference type="GO" id="GO:0008168">
    <property type="term" value="F:methyltransferase activity"/>
    <property type="evidence" value="ECO:0007669"/>
    <property type="project" value="UniProtKB-KW"/>
</dbReference>
<dbReference type="Pfam" id="PF05711">
    <property type="entry name" value="TylF"/>
    <property type="match status" value="1"/>
</dbReference>
<dbReference type="GO" id="GO:0032259">
    <property type="term" value="P:methylation"/>
    <property type="evidence" value="ECO:0007669"/>
    <property type="project" value="UniProtKB-KW"/>
</dbReference>
<dbReference type="EMBL" id="JBHTGP010000018">
    <property type="protein sequence ID" value="MFD0689982.1"/>
    <property type="molecule type" value="Genomic_DNA"/>
</dbReference>
<organism evidence="1 2">
    <name type="scientific">Actinomadura fibrosa</name>
    <dbReference type="NCBI Taxonomy" id="111802"/>
    <lineage>
        <taxon>Bacteria</taxon>
        <taxon>Bacillati</taxon>
        <taxon>Actinomycetota</taxon>
        <taxon>Actinomycetes</taxon>
        <taxon>Streptosporangiales</taxon>
        <taxon>Thermomonosporaceae</taxon>
        <taxon>Actinomadura</taxon>
    </lineage>
</organism>
<dbReference type="InterPro" id="IPR008884">
    <property type="entry name" value="TylF_MeTrfase"/>
</dbReference>
<gene>
    <name evidence="1" type="ORF">ACFQZM_36215</name>
</gene>
<dbReference type="InterPro" id="IPR029063">
    <property type="entry name" value="SAM-dependent_MTases_sf"/>
</dbReference>
<reference evidence="2" key="1">
    <citation type="journal article" date="2019" name="Int. J. Syst. Evol. Microbiol.">
        <title>The Global Catalogue of Microorganisms (GCM) 10K type strain sequencing project: providing services to taxonomists for standard genome sequencing and annotation.</title>
        <authorList>
            <consortium name="The Broad Institute Genomics Platform"/>
            <consortium name="The Broad Institute Genome Sequencing Center for Infectious Disease"/>
            <person name="Wu L."/>
            <person name="Ma J."/>
        </authorList>
    </citation>
    <scope>NUCLEOTIDE SEQUENCE [LARGE SCALE GENOMIC DNA]</scope>
    <source>
        <strain evidence="2">JCM 9371</strain>
    </source>
</reference>
<accession>A0ABW2XVW2</accession>
<keyword evidence="2" id="KW-1185">Reference proteome</keyword>
<protein>
    <submittedName>
        <fullName evidence="1">TylF/MycF family methyltransferase</fullName>
    </submittedName>
</protein>
<name>A0ABW2XVW2_9ACTN</name>